<dbReference type="InterPro" id="IPR050749">
    <property type="entry name" value="Glycosyl_Hydrolase_47"/>
</dbReference>
<accession>A0A316UQR4</accession>
<feature type="active site" evidence="6">
    <location>
        <position position="423"/>
    </location>
</feature>
<dbReference type="InterPro" id="IPR012341">
    <property type="entry name" value="6hp_glycosidase-like_sf"/>
</dbReference>
<evidence type="ECO:0000256" key="8">
    <source>
        <dbReference type="PIRSR" id="PIRSR601382-3"/>
    </source>
</evidence>
<dbReference type="AlphaFoldDB" id="A0A316UQR4"/>
<dbReference type="PANTHER" id="PTHR11742:SF103">
    <property type="entry name" value="ENDOPLASMIC RETICULUM MANNOSIDASE MNL2-RELATED"/>
    <property type="match status" value="1"/>
</dbReference>
<feature type="region of interest" description="Disordered" evidence="10">
    <location>
        <begin position="1"/>
        <end position="58"/>
    </location>
</feature>
<dbReference type="OrthoDB" id="8118055at2759"/>
<evidence type="ECO:0000313" key="11">
    <source>
        <dbReference type="EMBL" id="PWN27314.1"/>
    </source>
</evidence>
<evidence type="ECO:0000256" key="2">
    <source>
        <dbReference type="ARBA" id="ARBA00004922"/>
    </source>
</evidence>
<keyword evidence="4 9" id="KW-0378">Hydrolase</keyword>
<dbReference type="GO" id="GO:0005975">
    <property type="term" value="P:carbohydrate metabolic process"/>
    <property type="evidence" value="ECO:0007669"/>
    <property type="project" value="InterPro"/>
</dbReference>
<dbReference type="GeneID" id="37026247"/>
<keyword evidence="7" id="KW-0106">Calcium</keyword>
<dbReference type="InterPro" id="IPR001382">
    <property type="entry name" value="Glyco_hydro_47"/>
</dbReference>
<feature type="active site" description="Proton donor" evidence="6">
    <location>
        <position position="535"/>
    </location>
</feature>
<dbReference type="GO" id="GO:0004571">
    <property type="term" value="F:mannosyl-oligosaccharide 1,2-alpha-mannosidase activity"/>
    <property type="evidence" value="ECO:0007669"/>
    <property type="project" value="InterPro"/>
</dbReference>
<keyword evidence="9 11" id="KW-0326">Glycosidase</keyword>
<feature type="region of interest" description="Disordered" evidence="10">
    <location>
        <begin position="687"/>
        <end position="710"/>
    </location>
</feature>
<dbReference type="GO" id="GO:0036503">
    <property type="term" value="P:ERAD pathway"/>
    <property type="evidence" value="ECO:0007669"/>
    <property type="project" value="UniProtKB-ARBA"/>
</dbReference>
<feature type="active site" description="Proton donor" evidence="6">
    <location>
        <position position="291"/>
    </location>
</feature>
<sequence>MPPPPPPPSPHHGPPGPPGPPSPGHRPSKVTPPEVPDPYDAPWSPSRDRVRVPASAFPPPYSDLFHYEPSTKYANGNPHSGVIPPLQLHLLNNVGLSQRPVRPPAAPLVNSTVWDKPRWSKADNGSRTSFADSFRAHLQQDEVDTRLPPFNSWIAPKEQLDPSLPPTEPLSRVQFAFEDPKRRSGKAGDHAREATLIERQRLVKNAFLHSWEGYKRIAWGHDELRPVSEEAQDPFNGWGATIVDALDTLLVMDLPKEYNYAREHVRDIDFWYLGGERSAYGRNDGRVPVFETAIRYLGGFLSAYDLSGDELMKDRAEELAQLILPAFFTRTGVPLGRVRFGATPYPGAGGGVVLAEAGSMLLEFTRLWQVTGNRTYFDRVQRATDWLDRNMTKEARLGSLLPTSIFPETGAGYGWYSFGGMADSFYEYLAKEHQLLGGKMGQYARMYSDAIDSARRYLIKEIRSVPGTDLVTFGMSNSRFWEAKQEHLACFTGGMLGLGAKLMPSRRGHDVDLAQRVTETCWWSYNSSATGLGPEDTVFYRSDDSLRFEQLTDPDGTKRRGKARGWPIVGVARQTSDYRGRPETIESVLYMWRITGDPVWQDRGWQMFASWVTHAMTKVGFANIQDVQALPAILNDNMESFVFAETFKYYYLLFSPPDLISLDDYVFTTEAHPLLVPKDGRWTEAGKGPRSFWSGPSPSQASSDVYSGGESGSYGGMTNVQKHSVFKAWEAQEEQKRVQ</sequence>
<feature type="non-terminal residue" evidence="11">
    <location>
        <position position="739"/>
    </location>
</feature>
<dbReference type="GO" id="GO:0005783">
    <property type="term" value="C:endoplasmic reticulum"/>
    <property type="evidence" value="ECO:0007669"/>
    <property type="project" value="TreeGrafter"/>
</dbReference>
<keyword evidence="7" id="KW-0479">Metal-binding</keyword>
<protein>
    <recommendedName>
        <fullName evidence="9">alpha-1,2-Mannosidase</fullName>
        <ecNumber evidence="9">3.2.1.-</ecNumber>
    </recommendedName>
</protein>
<evidence type="ECO:0000256" key="5">
    <source>
        <dbReference type="ARBA" id="ARBA00023157"/>
    </source>
</evidence>
<keyword evidence="5 8" id="KW-1015">Disulfide bond</keyword>
<dbReference type="GO" id="GO:0005509">
    <property type="term" value="F:calcium ion binding"/>
    <property type="evidence" value="ECO:0007669"/>
    <property type="project" value="InterPro"/>
</dbReference>
<dbReference type="Proteomes" id="UP000245884">
    <property type="component" value="Unassembled WGS sequence"/>
</dbReference>
<feature type="active site" evidence="6">
    <location>
        <position position="583"/>
    </location>
</feature>
<dbReference type="EC" id="3.2.1.-" evidence="9"/>
<comment type="similarity">
    <text evidence="3 9">Belongs to the glycosyl hydrolase 47 family.</text>
</comment>
<dbReference type="GO" id="GO:0016020">
    <property type="term" value="C:membrane"/>
    <property type="evidence" value="ECO:0007669"/>
    <property type="project" value="InterPro"/>
</dbReference>
<feature type="binding site" evidence="7">
    <location>
        <position position="669"/>
    </location>
    <ligand>
        <name>Ca(2+)</name>
        <dbReference type="ChEBI" id="CHEBI:29108"/>
    </ligand>
</feature>
<evidence type="ECO:0000256" key="7">
    <source>
        <dbReference type="PIRSR" id="PIRSR601382-2"/>
    </source>
</evidence>
<dbReference type="InterPro" id="IPR036026">
    <property type="entry name" value="Seven-hairpin_glycosidases"/>
</dbReference>
<dbReference type="PRINTS" id="PR00747">
    <property type="entry name" value="GLYHDRLASE47"/>
</dbReference>
<evidence type="ECO:0000256" key="10">
    <source>
        <dbReference type="SAM" id="MobiDB-lite"/>
    </source>
</evidence>
<dbReference type="PANTHER" id="PTHR11742">
    <property type="entry name" value="MANNOSYL-OLIGOSACCHARIDE ALPHA-1,2-MANNOSIDASE-RELATED"/>
    <property type="match status" value="1"/>
</dbReference>
<dbReference type="RefSeq" id="XP_025361926.1">
    <property type="nucleotide sequence ID" value="XM_025504424.1"/>
</dbReference>
<keyword evidence="12" id="KW-1185">Reference proteome</keyword>
<feature type="disulfide bond" evidence="8">
    <location>
        <begin position="490"/>
        <end position="521"/>
    </location>
</feature>
<evidence type="ECO:0000256" key="6">
    <source>
        <dbReference type="PIRSR" id="PIRSR601382-1"/>
    </source>
</evidence>
<evidence type="ECO:0000256" key="4">
    <source>
        <dbReference type="ARBA" id="ARBA00022801"/>
    </source>
</evidence>
<dbReference type="EMBL" id="KZ819668">
    <property type="protein sequence ID" value="PWN27314.1"/>
    <property type="molecule type" value="Genomic_DNA"/>
</dbReference>
<evidence type="ECO:0000256" key="1">
    <source>
        <dbReference type="ARBA" id="ARBA00001913"/>
    </source>
</evidence>
<comment type="cofactor">
    <cofactor evidence="1 7">
        <name>Ca(2+)</name>
        <dbReference type="ChEBI" id="CHEBI:29108"/>
    </cofactor>
</comment>
<name>A0A316UQR4_9BASI</name>
<dbReference type="STRING" id="1569628.A0A316UQR4"/>
<gene>
    <name evidence="11" type="ORF">BDZ90DRAFT_220177</name>
</gene>
<reference evidence="11 12" key="1">
    <citation type="journal article" date="2018" name="Mol. Biol. Evol.">
        <title>Broad Genomic Sampling Reveals a Smut Pathogenic Ancestry of the Fungal Clade Ustilaginomycotina.</title>
        <authorList>
            <person name="Kijpornyongpan T."/>
            <person name="Mondo S.J."/>
            <person name="Barry K."/>
            <person name="Sandor L."/>
            <person name="Lee J."/>
            <person name="Lipzen A."/>
            <person name="Pangilinan J."/>
            <person name="LaButti K."/>
            <person name="Hainaut M."/>
            <person name="Henrissat B."/>
            <person name="Grigoriev I.V."/>
            <person name="Spatafora J.W."/>
            <person name="Aime M.C."/>
        </authorList>
    </citation>
    <scope>NUCLEOTIDE SEQUENCE [LARGE SCALE GENOMIC DNA]</scope>
    <source>
        <strain evidence="11 12">MCA 5214</strain>
    </source>
</reference>
<dbReference type="SUPFAM" id="SSF48225">
    <property type="entry name" value="Seven-hairpin glycosidases"/>
    <property type="match status" value="1"/>
</dbReference>
<comment type="pathway">
    <text evidence="2">Protein modification; protein glycosylation.</text>
</comment>
<dbReference type="Pfam" id="PF01532">
    <property type="entry name" value="Glyco_hydro_47"/>
    <property type="match status" value="1"/>
</dbReference>
<proteinExistence type="inferred from homology"/>
<organism evidence="11 12">
    <name type="scientific">Jaminaea rosea</name>
    <dbReference type="NCBI Taxonomy" id="1569628"/>
    <lineage>
        <taxon>Eukaryota</taxon>
        <taxon>Fungi</taxon>
        <taxon>Dikarya</taxon>
        <taxon>Basidiomycota</taxon>
        <taxon>Ustilaginomycotina</taxon>
        <taxon>Exobasidiomycetes</taxon>
        <taxon>Microstromatales</taxon>
        <taxon>Microstromatales incertae sedis</taxon>
        <taxon>Jaminaea</taxon>
    </lineage>
</organism>
<evidence type="ECO:0000256" key="3">
    <source>
        <dbReference type="ARBA" id="ARBA00007658"/>
    </source>
</evidence>
<evidence type="ECO:0000313" key="12">
    <source>
        <dbReference type="Proteomes" id="UP000245884"/>
    </source>
</evidence>
<dbReference type="Gene3D" id="1.50.10.10">
    <property type="match status" value="1"/>
</dbReference>
<feature type="compositionally biased region" description="Pro residues" evidence="10">
    <location>
        <begin position="1"/>
        <end position="24"/>
    </location>
</feature>
<evidence type="ECO:0000256" key="9">
    <source>
        <dbReference type="RuleBase" id="RU361193"/>
    </source>
</evidence>